<evidence type="ECO:0000256" key="2">
    <source>
        <dbReference type="PIRSR" id="PIRSR600542-1"/>
    </source>
</evidence>
<dbReference type="OrthoDB" id="240216at2759"/>
<feature type="domain" description="Choline/carnitine acyltransferase" evidence="3">
    <location>
        <begin position="19"/>
        <end position="73"/>
    </location>
</feature>
<dbReference type="Gene3D" id="3.30.559.70">
    <property type="entry name" value="Choline/Carnitine o-acyltransferase, domain 2"/>
    <property type="match status" value="1"/>
</dbReference>
<evidence type="ECO:0000313" key="5">
    <source>
        <dbReference type="Proteomes" id="UP000281553"/>
    </source>
</evidence>
<dbReference type="Pfam" id="PF00755">
    <property type="entry name" value="Carn_acyltransf"/>
    <property type="match status" value="1"/>
</dbReference>
<dbReference type="InterPro" id="IPR039551">
    <property type="entry name" value="Cho/carn_acyl_trans"/>
</dbReference>
<dbReference type="EMBL" id="UYRU01095702">
    <property type="protein sequence ID" value="VDN39502.1"/>
    <property type="molecule type" value="Genomic_DNA"/>
</dbReference>
<evidence type="ECO:0000259" key="3">
    <source>
        <dbReference type="Pfam" id="PF00755"/>
    </source>
</evidence>
<gene>
    <name evidence="4" type="ORF">DILT_LOCUS17905</name>
</gene>
<evidence type="ECO:0000256" key="1">
    <source>
        <dbReference type="ARBA" id="ARBA00023315"/>
    </source>
</evidence>
<dbReference type="GO" id="GO:0006635">
    <property type="term" value="P:fatty acid beta-oxidation"/>
    <property type="evidence" value="ECO:0007669"/>
    <property type="project" value="TreeGrafter"/>
</dbReference>
<evidence type="ECO:0000313" key="4">
    <source>
        <dbReference type="EMBL" id="VDN39502.1"/>
    </source>
</evidence>
<dbReference type="InterPro" id="IPR000542">
    <property type="entry name" value="Carn_acyl_trans"/>
</dbReference>
<dbReference type="GO" id="GO:0005739">
    <property type="term" value="C:mitochondrion"/>
    <property type="evidence" value="ECO:0007669"/>
    <property type="project" value="TreeGrafter"/>
</dbReference>
<dbReference type="Proteomes" id="UP000281553">
    <property type="component" value="Unassembled WGS sequence"/>
</dbReference>
<organism evidence="4 5">
    <name type="scientific">Dibothriocephalus latus</name>
    <name type="common">Fish tapeworm</name>
    <name type="synonym">Diphyllobothrium latum</name>
    <dbReference type="NCBI Taxonomy" id="60516"/>
    <lineage>
        <taxon>Eukaryota</taxon>
        <taxon>Metazoa</taxon>
        <taxon>Spiralia</taxon>
        <taxon>Lophotrochozoa</taxon>
        <taxon>Platyhelminthes</taxon>
        <taxon>Cestoda</taxon>
        <taxon>Eucestoda</taxon>
        <taxon>Diphyllobothriidea</taxon>
        <taxon>Diphyllobothriidae</taxon>
        <taxon>Dibothriocephalus</taxon>
    </lineage>
</organism>
<dbReference type="SUPFAM" id="SSF52777">
    <property type="entry name" value="CoA-dependent acyltransferases"/>
    <property type="match status" value="1"/>
</dbReference>
<feature type="active site" description="Proton acceptor" evidence="2">
    <location>
        <position position="49"/>
    </location>
</feature>
<keyword evidence="1" id="KW-0012">Acyltransferase</keyword>
<accession>A0A3P7R6M3</accession>
<reference evidence="4 5" key="1">
    <citation type="submission" date="2018-11" db="EMBL/GenBank/DDBJ databases">
        <authorList>
            <consortium name="Pathogen Informatics"/>
        </authorList>
    </citation>
    <scope>NUCLEOTIDE SEQUENCE [LARGE SCALE GENOMIC DNA]</scope>
</reference>
<sequence length="85" mass="9462">MPVTCKVRTSFYALQLSDMLAGPADSRWFEKSFSLIVNQSGTAAINFEHSWGDGVAVLRFFNEIFKDTESRPAVHPEDTLCSSDS</sequence>
<name>A0A3P7R6M3_DIBLA</name>
<protein>
    <recommendedName>
        <fullName evidence="3">Choline/carnitine acyltransferase domain-containing protein</fullName>
    </recommendedName>
</protein>
<dbReference type="PANTHER" id="PTHR22589">
    <property type="entry name" value="CARNITINE O-ACYLTRANSFERASE"/>
    <property type="match status" value="1"/>
</dbReference>
<keyword evidence="1" id="KW-0808">Transferase</keyword>
<dbReference type="AlphaFoldDB" id="A0A3P7R6M3"/>
<dbReference type="PANTHER" id="PTHR22589:SF16">
    <property type="entry name" value="CARNITINE O-PALMITOYLTRANSFERASE 2, MITOCHONDRIAL"/>
    <property type="match status" value="1"/>
</dbReference>
<keyword evidence="5" id="KW-1185">Reference proteome</keyword>
<dbReference type="GO" id="GO:0004095">
    <property type="term" value="F:carnitine O-palmitoyltransferase activity"/>
    <property type="evidence" value="ECO:0007669"/>
    <property type="project" value="TreeGrafter"/>
</dbReference>
<proteinExistence type="predicted"/>
<dbReference type="InterPro" id="IPR042231">
    <property type="entry name" value="Cho/carn_acyl_trans_2"/>
</dbReference>